<dbReference type="InterPro" id="IPR048015">
    <property type="entry name" value="NTP-PPase_MazG-like_N"/>
</dbReference>
<feature type="domain" description="NTP pyrophosphohydrolase MazG-like" evidence="1">
    <location>
        <begin position="26"/>
        <end position="103"/>
    </location>
</feature>
<dbReference type="FunFam" id="1.10.287.1080:FF:000001">
    <property type="entry name" value="Nucleoside triphosphate pyrophosphohydrolase"/>
    <property type="match status" value="1"/>
</dbReference>
<dbReference type="GO" id="GO:0046081">
    <property type="term" value="P:dUTP catabolic process"/>
    <property type="evidence" value="ECO:0007669"/>
    <property type="project" value="TreeGrafter"/>
</dbReference>
<dbReference type="OrthoDB" id="9808939at2"/>
<dbReference type="EMBL" id="CP030280">
    <property type="protein sequence ID" value="AWY99288.1"/>
    <property type="molecule type" value="Genomic_DNA"/>
</dbReference>
<dbReference type="AlphaFoldDB" id="A0A2Z4UE97"/>
<dbReference type="Proteomes" id="UP000250003">
    <property type="component" value="Chromosome"/>
</dbReference>
<gene>
    <name evidence="2" type="ORF">DQQ01_15465</name>
</gene>
<dbReference type="PANTHER" id="PTHR30522:SF0">
    <property type="entry name" value="NUCLEOSIDE TRIPHOSPHATE PYROPHOSPHOHYDROLASE"/>
    <property type="match status" value="1"/>
</dbReference>
<protein>
    <submittedName>
        <fullName evidence="2">Tetrapyrrole methylase</fullName>
    </submittedName>
</protein>
<dbReference type="GO" id="GO:0046076">
    <property type="term" value="P:dTTP catabolic process"/>
    <property type="evidence" value="ECO:0007669"/>
    <property type="project" value="TreeGrafter"/>
</dbReference>
<dbReference type="PANTHER" id="PTHR30522">
    <property type="entry name" value="NUCLEOSIDE TRIPHOSPHATE PYROPHOSPHOHYDROLASE"/>
    <property type="match status" value="1"/>
</dbReference>
<dbReference type="Pfam" id="PF03819">
    <property type="entry name" value="MazG"/>
    <property type="match status" value="1"/>
</dbReference>
<dbReference type="GO" id="GO:0032259">
    <property type="term" value="P:methylation"/>
    <property type="evidence" value="ECO:0007669"/>
    <property type="project" value="UniProtKB-KW"/>
</dbReference>
<accession>A0A2Z4UE97</accession>
<dbReference type="NCBIfam" id="TIGR00444">
    <property type="entry name" value="mazG"/>
    <property type="match status" value="1"/>
</dbReference>
<dbReference type="GO" id="GO:0006203">
    <property type="term" value="P:dGTP catabolic process"/>
    <property type="evidence" value="ECO:0007669"/>
    <property type="project" value="TreeGrafter"/>
</dbReference>
<dbReference type="SUPFAM" id="SSF101386">
    <property type="entry name" value="all-alpha NTP pyrophosphatases"/>
    <property type="match status" value="1"/>
</dbReference>
<dbReference type="GO" id="GO:0046052">
    <property type="term" value="P:UTP catabolic process"/>
    <property type="evidence" value="ECO:0007669"/>
    <property type="project" value="TreeGrafter"/>
</dbReference>
<dbReference type="Gene3D" id="1.10.287.1080">
    <property type="entry name" value="MazG-like"/>
    <property type="match status" value="1"/>
</dbReference>
<dbReference type="RefSeq" id="WP_111920729.1">
    <property type="nucleotide sequence ID" value="NZ_CAUWHR010000015.1"/>
</dbReference>
<evidence type="ECO:0000313" key="3">
    <source>
        <dbReference type="Proteomes" id="UP000250003"/>
    </source>
</evidence>
<dbReference type="GO" id="GO:0046047">
    <property type="term" value="P:TTP catabolic process"/>
    <property type="evidence" value="ECO:0007669"/>
    <property type="project" value="TreeGrafter"/>
</dbReference>
<dbReference type="InterPro" id="IPR004518">
    <property type="entry name" value="MazG-like_dom"/>
</dbReference>
<dbReference type="InterPro" id="IPR011551">
    <property type="entry name" value="NTP_PyrPHydrolase_MazG"/>
</dbReference>
<dbReference type="GO" id="GO:0046061">
    <property type="term" value="P:dATP catabolic process"/>
    <property type="evidence" value="ECO:0007669"/>
    <property type="project" value="TreeGrafter"/>
</dbReference>
<keyword evidence="2" id="KW-0489">Methyltransferase</keyword>
<dbReference type="GO" id="GO:0008168">
    <property type="term" value="F:methyltransferase activity"/>
    <property type="evidence" value="ECO:0007669"/>
    <property type="project" value="UniProtKB-KW"/>
</dbReference>
<proteinExistence type="predicted"/>
<evidence type="ECO:0000313" key="2">
    <source>
        <dbReference type="EMBL" id="AWY99288.1"/>
    </source>
</evidence>
<reference evidence="3" key="1">
    <citation type="submission" date="2018-06" db="EMBL/GenBank/DDBJ databases">
        <title>Description of Blautia argi sp. nov., a new anaerobic isolated from dog feces.</title>
        <authorList>
            <person name="Chang Y.-H."/>
            <person name="Paek J."/>
            <person name="Shin Y."/>
        </authorList>
    </citation>
    <scope>NUCLEOTIDE SEQUENCE [LARGE SCALE GENOMIC DNA]</scope>
    <source>
        <strain evidence="3">KCTC 15426</strain>
    </source>
</reference>
<dbReference type="CDD" id="cd11528">
    <property type="entry name" value="NTP-PPase_MazG_Nterm"/>
    <property type="match status" value="1"/>
</dbReference>
<name>A0A2Z4UE97_9FIRM</name>
<organism evidence="2 3">
    <name type="scientific">Blautia argi</name>
    <dbReference type="NCBI Taxonomy" id="1912897"/>
    <lineage>
        <taxon>Bacteria</taxon>
        <taxon>Bacillati</taxon>
        <taxon>Bacillota</taxon>
        <taxon>Clostridia</taxon>
        <taxon>Lachnospirales</taxon>
        <taxon>Lachnospiraceae</taxon>
        <taxon>Blautia</taxon>
    </lineage>
</organism>
<dbReference type="KEGG" id="blau:DQQ01_15465"/>
<keyword evidence="3" id="KW-1185">Reference proteome</keyword>
<evidence type="ECO:0000259" key="1">
    <source>
        <dbReference type="Pfam" id="PF03819"/>
    </source>
</evidence>
<sequence>MKEFDRLKEIMARLRSKDGCPWDREQTHMSLKPACMEEAAEVVCGINILEATGNADNLKEELGDLLLQVVLHAQIAEEEGLFTLEDVCRGISDKMIRRHPHVFGEETVNQSGEVVTRWNDIKKAEKAGKEWTESYLPAAFEEAKTLIDAARERKGFQ</sequence>
<dbReference type="GO" id="GO:0006950">
    <property type="term" value="P:response to stress"/>
    <property type="evidence" value="ECO:0007669"/>
    <property type="project" value="UniProtKB-ARBA"/>
</dbReference>
<dbReference type="GO" id="GO:0047429">
    <property type="term" value="F:nucleoside triphosphate diphosphatase activity"/>
    <property type="evidence" value="ECO:0007669"/>
    <property type="project" value="TreeGrafter"/>
</dbReference>
<keyword evidence="2" id="KW-0808">Transferase</keyword>